<dbReference type="SMART" id="SM00064">
    <property type="entry name" value="FYVE"/>
    <property type="match status" value="1"/>
</dbReference>
<keyword evidence="17" id="KW-1185">Reference proteome</keyword>
<dbReference type="InterPro" id="IPR029021">
    <property type="entry name" value="Prot-tyrosine_phosphatase-like"/>
</dbReference>
<keyword evidence="9" id="KW-0472">Membrane</keyword>
<dbReference type="Pfam" id="PF01363">
    <property type="entry name" value="FYVE"/>
    <property type="match status" value="1"/>
</dbReference>
<feature type="domain" description="FYVE-type" evidence="14">
    <location>
        <begin position="666"/>
        <end position="717"/>
    </location>
</feature>
<dbReference type="GO" id="GO:0008270">
    <property type="term" value="F:zinc ion binding"/>
    <property type="evidence" value="ECO:0007669"/>
    <property type="project" value="UniProtKB-KW"/>
</dbReference>
<name>A0A0T6BF67_9SCAR</name>
<evidence type="ECO:0000256" key="1">
    <source>
        <dbReference type="ARBA" id="ARBA00004370"/>
    </source>
</evidence>
<evidence type="ECO:0000256" key="4">
    <source>
        <dbReference type="ARBA" id="ARBA00022723"/>
    </source>
</evidence>
<dbReference type="Pfam" id="PF21098">
    <property type="entry name" value="PH-GRAM_MTMR6-like"/>
    <property type="match status" value="1"/>
</dbReference>
<dbReference type="InterPro" id="IPR048994">
    <property type="entry name" value="PH-GRAM_MTMR6-9"/>
</dbReference>
<dbReference type="PROSITE" id="PS00383">
    <property type="entry name" value="TYR_PHOSPHATASE_1"/>
    <property type="match status" value="1"/>
</dbReference>
<dbReference type="SUPFAM" id="SSF50729">
    <property type="entry name" value="PH domain-like"/>
    <property type="match status" value="1"/>
</dbReference>
<evidence type="ECO:0000256" key="12">
    <source>
        <dbReference type="PIRSR" id="PIRSR630564-2"/>
    </source>
</evidence>
<keyword evidence="4" id="KW-0479">Metal-binding</keyword>
<comment type="caution">
    <text evidence="16">The sequence shown here is derived from an EMBL/GenBank/DDBJ whole genome shotgun (WGS) entry which is preliminary data.</text>
</comment>
<dbReference type="InterPro" id="IPR011993">
    <property type="entry name" value="PH-like_dom_sf"/>
</dbReference>
<dbReference type="PROSITE" id="PS51339">
    <property type="entry name" value="PPASE_MYOTUBULARIN"/>
    <property type="match status" value="1"/>
</dbReference>
<dbReference type="Gene3D" id="3.30.40.10">
    <property type="entry name" value="Zinc/RING finger domain, C3HC4 (zinc finger)"/>
    <property type="match status" value="1"/>
</dbReference>
<dbReference type="InterPro" id="IPR011011">
    <property type="entry name" value="Znf_FYVE_PHD"/>
</dbReference>
<feature type="domain" description="Myotubularin phosphatase" evidence="15">
    <location>
        <begin position="161"/>
        <end position="533"/>
    </location>
</feature>
<keyword evidence="8" id="KW-0443">Lipid metabolism</keyword>
<dbReference type="AlphaFoldDB" id="A0A0T6BF67"/>
<evidence type="ECO:0000313" key="17">
    <source>
        <dbReference type="Proteomes" id="UP000051574"/>
    </source>
</evidence>
<dbReference type="OrthoDB" id="271628at2759"/>
<evidence type="ECO:0000256" key="3">
    <source>
        <dbReference type="ARBA" id="ARBA00012903"/>
    </source>
</evidence>
<comment type="similarity">
    <text evidence="2">Belongs to the protein-tyrosine phosphatase family. Non-receptor class myotubularin subfamily.</text>
</comment>
<dbReference type="InterPro" id="IPR017455">
    <property type="entry name" value="Znf_FYVE-rel"/>
</dbReference>
<dbReference type="EMBL" id="LJIG01000970">
    <property type="protein sequence ID" value="KRT85970.1"/>
    <property type="molecule type" value="Genomic_DNA"/>
</dbReference>
<keyword evidence="6" id="KW-0378">Hydrolase</keyword>
<dbReference type="InterPro" id="IPR010569">
    <property type="entry name" value="Myotubularin-like_Pase_dom"/>
</dbReference>
<evidence type="ECO:0000256" key="6">
    <source>
        <dbReference type="ARBA" id="ARBA00022801"/>
    </source>
</evidence>
<dbReference type="SUPFAM" id="SSF52799">
    <property type="entry name" value="(Phosphotyrosine protein) phosphatases II"/>
    <property type="match status" value="1"/>
</dbReference>
<dbReference type="Pfam" id="PF06602">
    <property type="entry name" value="Myotub-related"/>
    <property type="match status" value="1"/>
</dbReference>
<dbReference type="GO" id="GO:0052629">
    <property type="term" value="F:phosphatidylinositol-3,5-bisphosphate 3-phosphatase activity"/>
    <property type="evidence" value="ECO:0007669"/>
    <property type="project" value="UniProtKB-EC"/>
</dbReference>
<dbReference type="CDD" id="cd13210">
    <property type="entry name" value="PH-GRAM_MTMR6-like"/>
    <property type="match status" value="1"/>
</dbReference>
<dbReference type="PANTHER" id="PTHR10807:SF8">
    <property type="entry name" value="PHOSPHATIDYLINOSITOL-3-PHOSPHATE PHOSPHATASE"/>
    <property type="match status" value="1"/>
</dbReference>
<gene>
    <name evidence="16" type="ORF">AMK59_1064</name>
</gene>
<dbReference type="PROSITE" id="PS50178">
    <property type="entry name" value="ZF_FYVE"/>
    <property type="match status" value="1"/>
</dbReference>
<dbReference type="InterPro" id="IPR003595">
    <property type="entry name" value="Tyr_Pase_cat"/>
</dbReference>
<dbReference type="CDD" id="cd15738">
    <property type="entry name" value="FYVE_MTMR_unchar"/>
    <property type="match status" value="1"/>
</dbReference>
<sequence>MQNYEEIAENGIKYSTSMYGRLKSWILNGNDVPDPEEFRGNLINFKVENVQMLDRYSKTPSQGTLYLTPTNLIFVDHEGKKETWILHMHMANVEKLPLTTTGSPLLIRCKTFLSVTFVIPRERDCHDIYTSLQLLSQPSNIEDLYCFEYNFKNGNMPKSEGWNYFNIQSEYQRMGLPNDQWCLTTCNKDYELCDTYPKHLYVPVTANTMVLVGSSRFRSKGRLPVLSYLHHNKASISRCSQPLSGFSARCVEDEKLLNHILKTNPNANYMYVVDTRPKINAMANRATGKGYENEANYENIKFHFLGIENIHVMRNSIAKVMETCEQKNPTMNSFLSGIESSGWLRHIKSILDTSWFIAQAIEEGISVVVHCSDGWDRTAQVCSLASILLDPYYRTIAGFQALIEKDWLAFGHKFTERCGHIQSESKEISPIFTQLLDATWQLMQQFPLSFQFNETFLYTLHDHVHSSQFGTFIGNCEKDRLDLRLSERTYSLWGDMASQMNEYVNPLYVADETPGTLVPVLCSQNIKFWRGMYCRHENGVHPREPLGDLLLATCNHSHALEDHIQYLKKKISTLKNVLSKPFEKEKTKKQTVRLDNRNLVDNKYLYETSIRELQSADDNHPLKADLDTEKINSHDNISVGMEAITKDFDSVALDWKTIRNISECRCSTQFDHLRRKYHCRKCGDVFCTRCNDKQIVLPGCYAHKPVPVCRPCYALLSNNQENTNDMFE</sequence>
<reference evidence="16 17" key="1">
    <citation type="submission" date="2015-09" db="EMBL/GenBank/DDBJ databases">
        <title>Draft genome of the scarab beetle Oryctes borbonicus.</title>
        <authorList>
            <person name="Meyer J.M."/>
            <person name="Markov G.V."/>
            <person name="Baskaran P."/>
            <person name="Herrmann M."/>
            <person name="Sommer R.J."/>
            <person name="Roedelsperger C."/>
        </authorList>
    </citation>
    <scope>NUCLEOTIDE SEQUENCE [LARGE SCALE GENOMIC DNA]</scope>
    <source>
        <strain evidence="16">OB123</strain>
        <tissue evidence="16">Whole animal</tissue>
    </source>
</reference>
<dbReference type="InterPro" id="IPR030564">
    <property type="entry name" value="Myotubularin"/>
</dbReference>
<dbReference type="InterPro" id="IPR013083">
    <property type="entry name" value="Znf_RING/FYVE/PHD"/>
</dbReference>
<keyword evidence="7" id="KW-0862">Zinc</keyword>
<evidence type="ECO:0000256" key="10">
    <source>
        <dbReference type="ARBA" id="ARBA00032571"/>
    </source>
</evidence>
<dbReference type="InterPro" id="IPR000306">
    <property type="entry name" value="Znf_FYVE"/>
</dbReference>
<evidence type="ECO:0000259" key="15">
    <source>
        <dbReference type="PROSITE" id="PS51339"/>
    </source>
</evidence>
<dbReference type="GO" id="GO:0016020">
    <property type="term" value="C:membrane"/>
    <property type="evidence" value="ECO:0007669"/>
    <property type="project" value="UniProtKB-SubCell"/>
</dbReference>
<feature type="binding site" evidence="12">
    <location>
        <begin position="371"/>
        <end position="377"/>
    </location>
    <ligand>
        <name>substrate</name>
    </ligand>
</feature>
<dbReference type="SMART" id="SM00404">
    <property type="entry name" value="PTPc_motif"/>
    <property type="match status" value="1"/>
</dbReference>
<protein>
    <recommendedName>
        <fullName evidence="3">phosphatidylinositol-3,5-bisphosphate 3-phosphatase</fullName>
        <ecNumber evidence="3">3.1.3.95</ecNumber>
    </recommendedName>
    <alternativeName>
        <fullName evidence="10">Phosphatidylinositol-3,5-bisphosphate 3-phosphatase</fullName>
    </alternativeName>
</protein>
<evidence type="ECO:0000256" key="8">
    <source>
        <dbReference type="ARBA" id="ARBA00023098"/>
    </source>
</evidence>
<dbReference type="GO" id="GO:0005737">
    <property type="term" value="C:cytoplasm"/>
    <property type="evidence" value="ECO:0007669"/>
    <property type="project" value="TreeGrafter"/>
</dbReference>
<organism evidence="16 17">
    <name type="scientific">Oryctes borbonicus</name>
    <dbReference type="NCBI Taxonomy" id="1629725"/>
    <lineage>
        <taxon>Eukaryota</taxon>
        <taxon>Metazoa</taxon>
        <taxon>Ecdysozoa</taxon>
        <taxon>Arthropoda</taxon>
        <taxon>Hexapoda</taxon>
        <taxon>Insecta</taxon>
        <taxon>Pterygota</taxon>
        <taxon>Neoptera</taxon>
        <taxon>Endopterygota</taxon>
        <taxon>Coleoptera</taxon>
        <taxon>Polyphaga</taxon>
        <taxon>Scarabaeiformia</taxon>
        <taxon>Scarabaeidae</taxon>
        <taxon>Dynastinae</taxon>
        <taxon>Oryctes</taxon>
    </lineage>
</organism>
<evidence type="ECO:0000256" key="13">
    <source>
        <dbReference type="PROSITE-ProRule" id="PRU00091"/>
    </source>
</evidence>
<evidence type="ECO:0000256" key="2">
    <source>
        <dbReference type="ARBA" id="ARBA00007471"/>
    </source>
</evidence>
<keyword evidence="5 13" id="KW-0863">Zinc-finger</keyword>
<dbReference type="Gene3D" id="3.90.190.10">
    <property type="entry name" value="Protein tyrosine phosphatase superfamily"/>
    <property type="match status" value="1"/>
</dbReference>
<dbReference type="Gene3D" id="2.30.29.30">
    <property type="entry name" value="Pleckstrin-homology domain (PH domain)/Phosphotyrosine-binding domain (PTB)"/>
    <property type="match status" value="1"/>
</dbReference>
<evidence type="ECO:0000256" key="11">
    <source>
        <dbReference type="PIRSR" id="PIRSR630564-1"/>
    </source>
</evidence>
<dbReference type="SUPFAM" id="SSF57903">
    <property type="entry name" value="FYVE/PHD zinc finger"/>
    <property type="match status" value="1"/>
</dbReference>
<dbReference type="GO" id="GO:0046856">
    <property type="term" value="P:phosphatidylinositol dephosphorylation"/>
    <property type="evidence" value="ECO:0007669"/>
    <property type="project" value="TreeGrafter"/>
</dbReference>
<dbReference type="PANTHER" id="PTHR10807">
    <property type="entry name" value="MYOTUBULARIN-RELATED"/>
    <property type="match status" value="1"/>
</dbReference>
<dbReference type="EC" id="3.1.3.95" evidence="3"/>
<dbReference type="GO" id="GO:0004438">
    <property type="term" value="F:phosphatidylinositol-3-phosphate phosphatase activity"/>
    <property type="evidence" value="ECO:0007669"/>
    <property type="project" value="TreeGrafter"/>
</dbReference>
<evidence type="ECO:0000256" key="5">
    <source>
        <dbReference type="ARBA" id="ARBA00022771"/>
    </source>
</evidence>
<dbReference type="FunFam" id="2.30.29.30:FF:000135">
    <property type="entry name" value="Myotubularin related protein 6"/>
    <property type="match status" value="1"/>
</dbReference>
<dbReference type="CDD" id="cd14532">
    <property type="entry name" value="PTP-MTMR6-like"/>
    <property type="match status" value="1"/>
</dbReference>
<evidence type="ECO:0000256" key="9">
    <source>
        <dbReference type="ARBA" id="ARBA00023136"/>
    </source>
</evidence>
<dbReference type="Proteomes" id="UP000051574">
    <property type="component" value="Unassembled WGS sequence"/>
</dbReference>
<evidence type="ECO:0000256" key="7">
    <source>
        <dbReference type="ARBA" id="ARBA00022833"/>
    </source>
</evidence>
<evidence type="ECO:0000259" key="14">
    <source>
        <dbReference type="PROSITE" id="PS50178"/>
    </source>
</evidence>
<feature type="active site" description="Phosphocysteine intermediate" evidence="11">
    <location>
        <position position="371"/>
    </location>
</feature>
<evidence type="ECO:0000313" key="16">
    <source>
        <dbReference type="EMBL" id="KRT85970.1"/>
    </source>
</evidence>
<dbReference type="InterPro" id="IPR016130">
    <property type="entry name" value="Tyr_Pase_AS"/>
</dbReference>
<comment type="subcellular location">
    <subcellularLocation>
        <location evidence="1">Membrane</location>
    </subcellularLocation>
</comment>
<proteinExistence type="inferred from homology"/>
<feature type="binding site" evidence="12">
    <location>
        <begin position="309"/>
        <end position="310"/>
    </location>
    <ligand>
        <name>substrate</name>
    </ligand>
</feature>
<accession>A0A0T6BF67</accession>